<sequence length="113" mass="12860">MLYNVGVAKFLLKHPLCHTICSIYVRRIQLLPDCLFRLVALHCRPYNHLIIHNKNVGKLHSFDMHTLNASLIHQSNLACSHIHANVIFITPEPMKILGFTDSPIIIIFCGFSS</sequence>
<dbReference type="HOGENOM" id="CLU_2138147_0_0_1"/>
<name>F0W5N5_9STRA</name>
<dbReference type="AlphaFoldDB" id="F0W5N5"/>
<proteinExistence type="predicted"/>
<dbReference type="EMBL" id="FR824066">
    <property type="protein sequence ID" value="CCA16426.1"/>
    <property type="molecule type" value="Genomic_DNA"/>
</dbReference>
<evidence type="ECO:0000313" key="1">
    <source>
        <dbReference type="EMBL" id="CCA16426.1"/>
    </source>
</evidence>
<accession>F0W5N5</accession>
<protein>
    <submittedName>
        <fullName evidence="1">AlNc14C21G2200 protein</fullName>
    </submittedName>
</protein>
<reference evidence="1" key="1">
    <citation type="journal article" date="2011" name="PLoS Biol.">
        <title>Gene gain and loss during evolution of obligate parasitism in the white rust pathogen of Arabidopsis thaliana.</title>
        <authorList>
            <person name="Kemen E."/>
            <person name="Gardiner A."/>
            <person name="Schultz-Larsen T."/>
            <person name="Kemen A.C."/>
            <person name="Balmuth A.L."/>
            <person name="Robert-Seilaniantz A."/>
            <person name="Bailey K."/>
            <person name="Holub E."/>
            <person name="Studholme D.J."/>
            <person name="Maclean D."/>
            <person name="Jones J.D."/>
        </authorList>
    </citation>
    <scope>NUCLEOTIDE SEQUENCE</scope>
</reference>
<organism evidence="1">
    <name type="scientific">Albugo laibachii Nc14</name>
    <dbReference type="NCBI Taxonomy" id="890382"/>
    <lineage>
        <taxon>Eukaryota</taxon>
        <taxon>Sar</taxon>
        <taxon>Stramenopiles</taxon>
        <taxon>Oomycota</taxon>
        <taxon>Peronosporomycetes</taxon>
        <taxon>Albuginales</taxon>
        <taxon>Albuginaceae</taxon>
        <taxon>Albugo</taxon>
    </lineage>
</organism>
<reference evidence="1" key="2">
    <citation type="submission" date="2011-02" db="EMBL/GenBank/DDBJ databases">
        <authorList>
            <person name="MacLean D."/>
        </authorList>
    </citation>
    <scope>NUCLEOTIDE SEQUENCE</scope>
</reference>
<gene>
    <name evidence="1" type="primary">AlNc14C21G2200</name>
    <name evidence="1" type="ORF">ALNC14_025690</name>
</gene>